<dbReference type="InterPro" id="IPR016160">
    <property type="entry name" value="Ald_DH_CS_CYS"/>
</dbReference>
<keyword evidence="6" id="KW-1185">Reference proteome</keyword>
<dbReference type="Gene3D" id="3.40.309.10">
    <property type="entry name" value="Aldehyde Dehydrogenase, Chain A, domain 2"/>
    <property type="match status" value="1"/>
</dbReference>
<reference evidence="5 6" key="1">
    <citation type="submission" date="2019-03" db="EMBL/GenBank/DDBJ databases">
        <title>Genomic Encyclopedia of Type Strains, Phase IV (KMG-IV): sequencing the most valuable type-strain genomes for metagenomic binning, comparative biology and taxonomic classification.</title>
        <authorList>
            <person name="Goeker M."/>
        </authorList>
    </citation>
    <scope>NUCLEOTIDE SEQUENCE [LARGE SCALE GENOMIC DNA]</scope>
    <source>
        <strain evidence="5 6">DSM 9035</strain>
    </source>
</reference>
<dbReference type="PROSITE" id="PS00070">
    <property type="entry name" value="ALDEHYDE_DEHYDR_CYS"/>
    <property type="match status" value="1"/>
</dbReference>
<dbReference type="InterPro" id="IPR010061">
    <property type="entry name" value="MeMal-semiAld_DH"/>
</dbReference>
<feature type="domain" description="Aldehyde dehydrogenase" evidence="4">
    <location>
        <begin position="19"/>
        <end position="476"/>
    </location>
</feature>
<dbReference type="InterPro" id="IPR016162">
    <property type="entry name" value="Ald_DH_N"/>
</dbReference>
<dbReference type="GO" id="GO:0006210">
    <property type="term" value="P:thymine catabolic process"/>
    <property type="evidence" value="ECO:0007669"/>
    <property type="project" value="TreeGrafter"/>
</dbReference>
<evidence type="ECO:0000256" key="3">
    <source>
        <dbReference type="ARBA" id="ARBA00023027"/>
    </source>
</evidence>
<dbReference type="PANTHER" id="PTHR43866">
    <property type="entry name" value="MALONATE-SEMIALDEHYDE DEHYDROGENASE"/>
    <property type="match status" value="1"/>
</dbReference>
<dbReference type="PANTHER" id="PTHR43866:SF4">
    <property type="entry name" value="MALONATE-SEMIALDEHYDE DEHYDROGENASE"/>
    <property type="match status" value="1"/>
</dbReference>
<dbReference type="AlphaFoldDB" id="A0A4R3M5J5"/>
<dbReference type="Proteomes" id="UP000294664">
    <property type="component" value="Unassembled WGS sequence"/>
</dbReference>
<comment type="caution">
    <text evidence="5">The sequence shown here is derived from an EMBL/GenBank/DDBJ whole genome shotgun (WGS) entry which is preliminary data.</text>
</comment>
<name>A0A4R3M5J5_9HYPH</name>
<dbReference type="SUPFAM" id="SSF53720">
    <property type="entry name" value="ALDH-like"/>
    <property type="match status" value="1"/>
</dbReference>
<dbReference type="EC" id="1.2.1.27" evidence="1"/>
<evidence type="ECO:0000256" key="1">
    <source>
        <dbReference type="ARBA" id="ARBA00013048"/>
    </source>
</evidence>
<dbReference type="RefSeq" id="WP_132028292.1">
    <property type="nucleotide sequence ID" value="NZ_SMAI01000001.1"/>
</dbReference>
<dbReference type="FunFam" id="3.40.605.10:FF:000003">
    <property type="entry name" value="Methylmalonate-semialdehyde dehydrogenase [acylating]"/>
    <property type="match status" value="1"/>
</dbReference>
<dbReference type="GO" id="GO:0004491">
    <property type="term" value="F:methylmalonate-semialdehyde dehydrogenase (acylating, NAD) activity"/>
    <property type="evidence" value="ECO:0007669"/>
    <property type="project" value="UniProtKB-EC"/>
</dbReference>
<evidence type="ECO:0000259" key="4">
    <source>
        <dbReference type="Pfam" id="PF00171"/>
    </source>
</evidence>
<proteinExistence type="predicted"/>
<protein>
    <recommendedName>
        <fullName evidence="1">methylmalonate-semialdehyde dehydrogenase (CoA acylating)</fullName>
        <ecNumber evidence="1">1.2.1.27</ecNumber>
    </recommendedName>
</protein>
<dbReference type="Pfam" id="PF00171">
    <property type="entry name" value="Aldedh"/>
    <property type="match status" value="1"/>
</dbReference>
<gene>
    <name evidence="5" type="ORF">EDC64_10137</name>
</gene>
<evidence type="ECO:0000256" key="2">
    <source>
        <dbReference type="ARBA" id="ARBA00023002"/>
    </source>
</evidence>
<dbReference type="InterPro" id="IPR016161">
    <property type="entry name" value="Ald_DH/histidinol_DH"/>
</dbReference>
<dbReference type="FunFam" id="3.40.309.10:FF:000002">
    <property type="entry name" value="Methylmalonate-semialdehyde dehydrogenase (Acylating)"/>
    <property type="match status" value="1"/>
</dbReference>
<dbReference type="Gene3D" id="3.40.605.10">
    <property type="entry name" value="Aldehyde Dehydrogenase, Chain A, domain 1"/>
    <property type="match status" value="1"/>
</dbReference>
<keyword evidence="3" id="KW-0520">NAD</keyword>
<sequence>MRTIGHFIGGAASAAPAARTAATFNPATGEQIGTLLLADTALVDSAVAAAARAFPAWAAMPAPARARVMFRFKDLLERHIDELAAIITREHGKTFEDAKGELARGIEVVEFACGIPHLLKGEYSDQVGRGIDTFSMRHPVGVCAGITPFNFPAMVPLWMFPVALACGNTFVLKPSEKDPSCGVRLAELLAEAGLPAGVFNVVNGDKEAVDALLVHPDVAAVSFVGSTAVGEYVYRTATAHGKRAQALCGAKNHLVVMPDADLDKTVDALMGAGYGSAGERCMAVSVAVAVGGVGDALMEKLVPRVQALKVGPGIDPDSEMGPLVTKEHLAKVTSYVEAGLAEGADLVVDGRGLKLQGHENGYFLGGCLFDNVTPDMKIYKEEIFGPVLSVVRTDTFDEALNLVNTHEYGNGAAIFTNDGGTARAFDYGVVAGMVGINVPIPVPIAYHSFGGWKRSIFGDRNVYGLEGVGFYTRVKTTTARWPSGVRSGAEFVMPVLR</sequence>
<dbReference type="CDD" id="cd07085">
    <property type="entry name" value="ALDH_F6_MMSDH"/>
    <property type="match status" value="1"/>
</dbReference>
<organism evidence="5 6">
    <name type="scientific">Aquabacter spiritensis</name>
    <dbReference type="NCBI Taxonomy" id="933073"/>
    <lineage>
        <taxon>Bacteria</taxon>
        <taxon>Pseudomonadati</taxon>
        <taxon>Pseudomonadota</taxon>
        <taxon>Alphaproteobacteria</taxon>
        <taxon>Hyphomicrobiales</taxon>
        <taxon>Xanthobacteraceae</taxon>
        <taxon>Aquabacter</taxon>
    </lineage>
</organism>
<evidence type="ECO:0000313" key="5">
    <source>
        <dbReference type="EMBL" id="TCT07519.1"/>
    </source>
</evidence>
<dbReference type="GO" id="GO:0006574">
    <property type="term" value="P:L-valine catabolic process"/>
    <property type="evidence" value="ECO:0007669"/>
    <property type="project" value="TreeGrafter"/>
</dbReference>
<dbReference type="NCBIfam" id="TIGR01722">
    <property type="entry name" value="MMSDH"/>
    <property type="match status" value="1"/>
</dbReference>
<dbReference type="OrthoDB" id="9812625at2"/>
<accession>A0A4R3M5J5</accession>
<dbReference type="InterPro" id="IPR016163">
    <property type="entry name" value="Ald_DH_C"/>
</dbReference>
<dbReference type="EMBL" id="SMAI01000001">
    <property type="protein sequence ID" value="TCT07519.1"/>
    <property type="molecule type" value="Genomic_DNA"/>
</dbReference>
<keyword evidence="2" id="KW-0560">Oxidoreductase</keyword>
<evidence type="ECO:0000313" key="6">
    <source>
        <dbReference type="Proteomes" id="UP000294664"/>
    </source>
</evidence>
<dbReference type="InterPro" id="IPR015590">
    <property type="entry name" value="Aldehyde_DH_dom"/>
</dbReference>